<feature type="region of interest" description="Disordered" evidence="1">
    <location>
        <begin position="116"/>
        <end position="150"/>
    </location>
</feature>
<accession>A0ABM8X3Z1</accession>
<evidence type="ECO:0000256" key="1">
    <source>
        <dbReference type="SAM" id="MobiDB-lite"/>
    </source>
</evidence>
<evidence type="ECO:0000313" key="4">
    <source>
        <dbReference type="Proteomes" id="UP000706525"/>
    </source>
</evidence>
<dbReference type="RefSeq" id="WP_318036292.1">
    <property type="nucleotide sequence ID" value="NZ_CAJZAG010000006.1"/>
</dbReference>
<gene>
    <name evidence="3" type="ORF">LMG32289_03100</name>
</gene>
<feature type="transmembrane region" description="Helical" evidence="2">
    <location>
        <begin position="88"/>
        <end position="110"/>
    </location>
</feature>
<evidence type="ECO:0000256" key="2">
    <source>
        <dbReference type="SAM" id="Phobius"/>
    </source>
</evidence>
<keyword evidence="2" id="KW-0472">Membrane</keyword>
<proteinExistence type="predicted"/>
<comment type="caution">
    <text evidence="3">The sequence shown here is derived from an EMBL/GenBank/DDBJ whole genome shotgun (WGS) entry which is preliminary data.</text>
</comment>
<reference evidence="3 4" key="1">
    <citation type="submission" date="2021-08" db="EMBL/GenBank/DDBJ databases">
        <authorList>
            <person name="Peeters C."/>
        </authorList>
    </citation>
    <scope>NUCLEOTIDE SEQUENCE [LARGE SCALE GENOMIC DNA]</scope>
    <source>
        <strain evidence="3 4">LMG 32289</strain>
    </source>
</reference>
<sequence length="150" mass="16124">MMQTGRRDDEYAPPGNAWKAPPARLATCFPTITTVAKRTSHDPTLPHALWWQAGVYGSGPAVLLWIVARLPAEILNILFGNAPSAAVLFNHAGDTVFVTGWLASAVWLWFTRRRPHGRQSPQTGRGSTAVSASASAAPSVDSTHKPHHPG</sequence>
<evidence type="ECO:0000313" key="3">
    <source>
        <dbReference type="EMBL" id="CAG9174615.1"/>
    </source>
</evidence>
<dbReference type="EMBL" id="CAJZAG010000006">
    <property type="protein sequence ID" value="CAG9174615.1"/>
    <property type="molecule type" value="Genomic_DNA"/>
</dbReference>
<protein>
    <submittedName>
        <fullName evidence="3">Uncharacterized protein</fullName>
    </submittedName>
</protein>
<name>A0ABM8X3Z1_9BURK</name>
<organism evidence="3 4">
    <name type="scientific">Cupriavidus pampae</name>
    <dbReference type="NCBI Taxonomy" id="659251"/>
    <lineage>
        <taxon>Bacteria</taxon>
        <taxon>Pseudomonadati</taxon>
        <taxon>Pseudomonadota</taxon>
        <taxon>Betaproteobacteria</taxon>
        <taxon>Burkholderiales</taxon>
        <taxon>Burkholderiaceae</taxon>
        <taxon>Cupriavidus</taxon>
    </lineage>
</organism>
<keyword evidence="2" id="KW-1133">Transmembrane helix</keyword>
<feature type="transmembrane region" description="Helical" evidence="2">
    <location>
        <begin position="48"/>
        <end position="68"/>
    </location>
</feature>
<feature type="compositionally biased region" description="Low complexity" evidence="1">
    <location>
        <begin position="127"/>
        <end position="141"/>
    </location>
</feature>
<dbReference type="Proteomes" id="UP000706525">
    <property type="component" value="Unassembled WGS sequence"/>
</dbReference>
<keyword evidence="4" id="KW-1185">Reference proteome</keyword>
<keyword evidence="2" id="KW-0812">Transmembrane</keyword>